<protein>
    <submittedName>
        <fullName evidence="2">Uncharacterized protein</fullName>
    </submittedName>
</protein>
<feature type="compositionally biased region" description="Polar residues" evidence="1">
    <location>
        <begin position="69"/>
        <end position="79"/>
    </location>
</feature>
<dbReference type="Proteomes" id="UP001472677">
    <property type="component" value="Unassembled WGS sequence"/>
</dbReference>
<gene>
    <name evidence="2" type="ORF">V6N12_068678</name>
</gene>
<evidence type="ECO:0000256" key="1">
    <source>
        <dbReference type="SAM" id="MobiDB-lite"/>
    </source>
</evidence>
<dbReference type="EMBL" id="JBBPBM010000005">
    <property type="protein sequence ID" value="KAK8584434.1"/>
    <property type="molecule type" value="Genomic_DNA"/>
</dbReference>
<sequence length="87" mass="9221">MRKMDITNVVPIQMAMPTPPTSHQESPADTQAATPAETHQTPPASHQESPTVIPEAQVSSATTPPTATEPQLSPAQTTEPTPPIQFL</sequence>
<evidence type="ECO:0000313" key="2">
    <source>
        <dbReference type="EMBL" id="KAK8584434.1"/>
    </source>
</evidence>
<proteinExistence type="predicted"/>
<comment type="caution">
    <text evidence="2">The sequence shown here is derived from an EMBL/GenBank/DDBJ whole genome shotgun (WGS) entry which is preliminary data.</text>
</comment>
<accession>A0ABR2FRE9</accession>
<feature type="compositionally biased region" description="Low complexity" evidence="1">
    <location>
        <begin position="59"/>
        <end position="68"/>
    </location>
</feature>
<reference evidence="2 3" key="1">
    <citation type="journal article" date="2024" name="G3 (Bethesda)">
        <title>Genome assembly of Hibiscus sabdariffa L. provides insights into metabolisms of medicinal natural products.</title>
        <authorList>
            <person name="Kim T."/>
        </authorList>
    </citation>
    <scope>NUCLEOTIDE SEQUENCE [LARGE SCALE GENOMIC DNA]</scope>
    <source>
        <strain evidence="2">TK-2024</strain>
        <tissue evidence="2">Old leaves</tissue>
    </source>
</reference>
<keyword evidence="3" id="KW-1185">Reference proteome</keyword>
<evidence type="ECO:0000313" key="3">
    <source>
        <dbReference type="Proteomes" id="UP001472677"/>
    </source>
</evidence>
<feature type="compositionally biased region" description="Polar residues" evidence="1">
    <location>
        <begin position="21"/>
        <end position="50"/>
    </location>
</feature>
<name>A0ABR2FRE9_9ROSI</name>
<feature type="region of interest" description="Disordered" evidence="1">
    <location>
        <begin position="1"/>
        <end position="87"/>
    </location>
</feature>
<organism evidence="2 3">
    <name type="scientific">Hibiscus sabdariffa</name>
    <name type="common">roselle</name>
    <dbReference type="NCBI Taxonomy" id="183260"/>
    <lineage>
        <taxon>Eukaryota</taxon>
        <taxon>Viridiplantae</taxon>
        <taxon>Streptophyta</taxon>
        <taxon>Embryophyta</taxon>
        <taxon>Tracheophyta</taxon>
        <taxon>Spermatophyta</taxon>
        <taxon>Magnoliopsida</taxon>
        <taxon>eudicotyledons</taxon>
        <taxon>Gunneridae</taxon>
        <taxon>Pentapetalae</taxon>
        <taxon>rosids</taxon>
        <taxon>malvids</taxon>
        <taxon>Malvales</taxon>
        <taxon>Malvaceae</taxon>
        <taxon>Malvoideae</taxon>
        <taxon>Hibiscus</taxon>
    </lineage>
</organism>